<evidence type="ECO:0000313" key="3">
    <source>
        <dbReference type="EMBL" id="MBD7966642.1"/>
    </source>
</evidence>
<comment type="caution">
    <text evidence="3">The sequence shown here is derived from an EMBL/GenBank/DDBJ whole genome shotgun (WGS) entry which is preliminary data.</text>
</comment>
<gene>
    <name evidence="3" type="ORF">H9647_01045</name>
</gene>
<keyword evidence="1" id="KW-0378">Hydrolase</keyword>
<dbReference type="Pfam" id="PF00293">
    <property type="entry name" value="NUDIX"/>
    <property type="match status" value="1"/>
</dbReference>
<dbReference type="SUPFAM" id="SSF55811">
    <property type="entry name" value="Nudix"/>
    <property type="match status" value="1"/>
</dbReference>
<protein>
    <submittedName>
        <fullName evidence="3">NUDIX domain-containing protein</fullName>
    </submittedName>
</protein>
<dbReference type="Gene3D" id="3.90.79.10">
    <property type="entry name" value="Nucleoside Triphosphate Pyrophosphohydrolase"/>
    <property type="match status" value="1"/>
</dbReference>
<keyword evidence="4" id="KW-1185">Reference proteome</keyword>
<reference evidence="3 4" key="1">
    <citation type="submission" date="2020-08" db="EMBL/GenBank/DDBJ databases">
        <title>A Genomic Blueprint of the Chicken Gut Microbiome.</title>
        <authorList>
            <person name="Gilroy R."/>
            <person name="Ravi A."/>
            <person name="Getino M."/>
            <person name="Pursley I."/>
            <person name="Horton D.L."/>
            <person name="Alikhan N.-F."/>
            <person name="Baker D."/>
            <person name="Gharbi K."/>
            <person name="Hall N."/>
            <person name="Watson M."/>
            <person name="Adriaenssens E.M."/>
            <person name="Foster-Nyarko E."/>
            <person name="Jarju S."/>
            <person name="Secka A."/>
            <person name="Antonio M."/>
            <person name="Oren A."/>
            <person name="Chaudhuri R."/>
            <person name="La Ragione R.M."/>
            <person name="Hildebrand F."/>
            <person name="Pallen M.J."/>
        </authorList>
    </citation>
    <scope>NUCLEOTIDE SEQUENCE [LARGE SCALE GENOMIC DNA]</scope>
    <source>
        <strain evidence="3 4">Sa2BVA9</strain>
    </source>
</reference>
<dbReference type="PROSITE" id="PS51462">
    <property type="entry name" value="NUDIX"/>
    <property type="match status" value="1"/>
</dbReference>
<evidence type="ECO:0000256" key="1">
    <source>
        <dbReference type="ARBA" id="ARBA00022801"/>
    </source>
</evidence>
<name>A0ABR8ST48_9BACL</name>
<dbReference type="InterPro" id="IPR015797">
    <property type="entry name" value="NUDIX_hydrolase-like_dom_sf"/>
</dbReference>
<dbReference type="InterPro" id="IPR000086">
    <property type="entry name" value="NUDIX_hydrolase_dom"/>
</dbReference>
<proteinExistence type="predicted"/>
<dbReference type="RefSeq" id="WP_191797360.1">
    <property type="nucleotide sequence ID" value="NZ_JACSQL010000001.1"/>
</dbReference>
<feature type="domain" description="Nudix hydrolase" evidence="2">
    <location>
        <begin position="41"/>
        <end position="175"/>
    </location>
</feature>
<dbReference type="EMBL" id="JACSQL010000001">
    <property type="protein sequence ID" value="MBD7966642.1"/>
    <property type="molecule type" value="Genomic_DNA"/>
</dbReference>
<dbReference type="Proteomes" id="UP000608071">
    <property type="component" value="Unassembled WGS sequence"/>
</dbReference>
<accession>A0ABR8ST48</accession>
<evidence type="ECO:0000313" key="4">
    <source>
        <dbReference type="Proteomes" id="UP000608071"/>
    </source>
</evidence>
<evidence type="ECO:0000259" key="2">
    <source>
        <dbReference type="PROSITE" id="PS51462"/>
    </source>
</evidence>
<sequence length="189" mass="21621">MHTHNHLQYQDELQQLATLSSVICWGIVTARFYLDGVPNEKLISNISIIPVVGDQYVVMQLDDGRWELIGGTLEPEEAYMDGLRRELMEEIGAELISYHPFGHFQCTSTLEAPYRAHIPHPHFVRLLGYGEVKLVSKPLNPADGEQVSLVELVDINEAVRRFKEIGRYDIAEMYQLAHRVRMNSRSMGE</sequence>
<organism evidence="3 4">
    <name type="scientific">Paenibacillus gallinarum</name>
    <dbReference type="NCBI Taxonomy" id="2762232"/>
    <lineage>
        <taxon>Bacteria</taxon>
        <taxon>Bacillati</taxon>
        <taxon>Bacillota</taxon>
        <taxon>Bacilli</taxon>
        <taxon>Bacillales</taxon>
        <taxon>Paenibacillaceae</taxon>
        <taxon>Paenibacillus</taxon>
    </lineage>
</organism>
<dbReference type="PROSITE" id="PS00893">
    <property type="entry name" value="NUDIX_BOX"/>
    <property type="match status" value="1"/>
</dbReference>
<dbReference type="InterPro" id="IPR020084">
    <property type="entry name" value="NUDIX_hydrolase_CS"/>
</dbReference>